<feature type="domain" description="Band 7" evidence="8">
    <location>
        <begin position="18"/>
        <end position="189"/>
    </location>
</feature>
<dbReference type="AlphaFoldDB" id="A0A220VDL8"/>
<dbReference type="SUPFAM" id="SSF117892">
    <property type="entry name" value="Band 7/SPFH domain"/>
    <property type="match status" value="1"/>
</dbReference>
<comment type="similarity">
    <text evidence="2 6">Belongs to the band 7/mec-2 family. HflC subfamily.</text>
</comment>
<evidence type="ECO:0000259" key="8">
    <source>
        <dbReference type="SMART" id="SM00244"/>
    </source>
</evidence>
<dbReference type="CDD" id="cd03405">
    <property type="entry name" value="SPFH_HflC"/>
    <property type="match status" value="1"/>
</dbReference>
<protein>
    <recommendedName>
        <fullName evidence="6">Protein HflC</fullName>
    </recommendedName>
</protein>
<name>A0A220VDL8_9GAMM</name>
<evidence type="ECO:0000256" key="3">
    <source>
        <dbReference type="ARBA" id="ARBA00022692"/>
    </source>
</evidence>
<gene>
    <name evidence="9" type="ORF">CF386_04115</name>
</gene>
<evidence type="ECO:0000256" key="5">
    <source>
        <dbReference type="ARBA" id="ARBA00023136"/>
    </source>
</evidence>
<comment type="subcellular location">
    <subcellularLocation>
        <location evidence="1">Membrane</location>
        <topology evidence="1">Single-pass membrane protein</topology>
    </subcellularLocation>
</comment>
<comment type="function">
    <text evidence="6">HflC and HflK could regulate a protease.</text>
</comment>
<evidence type="ECO:0000256" key="1">
    <source>
        <dbReference type="ARBA" id="ARBA00004167"/>
    </source>
</evidence>
<evidence type="ECO:0000256" key="2">
    <source>
        <dbReference type="ARBA" id="ARBA00007862"/>
    </source>
</evidence>
<dbReference type="InterPro" id="IPR036013">
    <property type="entry name" value="Band_7/SPFH_dom_sf"/>
</dbReference>
<dbReference type="InterPro" id="IPR001107">
    <property type="entry name" value="Band_7"/>
</dbReference>
<proteinExistence type="inferred from homology"/>
<dbReference type="InterPro" id="IPR010200">
    <property type="entry name" value="HflC"/>
</dbReference>
<evidence type="ECO:0000256" key="6">
    <source>
        <dbReference type="PIRNR" id="PIRNR005651"/>
    </source>
</evidence>
<dbReference type="GO" id="GO:0016020">
    <property type="term" value="C:membrane"/>
    <property type="evidence" value="ECO:0007669"/>
    <property type="project" value="UniProtKB-SubCell"/>
</dbReference>
<keyword evidence="9" id="KW-0378">Hydrolase</keyword>
<dbReference type="SMART" id="SM00244">
    <property type="entry name" value="PHB"/>
    <property type="match status" value="1"/>
</dbReference>
<dbReference type="KEGG" id="pmai:CF386_04115"/>
<keyword evidence="3 7" id="KW-0812">Transmembrane</keyword>
<dbReference type="Proteomes" id="UP000242175">
    <property type="component" value="Chromosome large"/>
</dbReference>
<feature type="transmembrane region" description="Helical" evidence="7">
    <location>
        <begin position="6"/>
        <end position="23"/>
    </location>
</feature>
<dbReference type="RefSeq" id="WP_089073170.1">
    <property type="nucleotide sequence ID" value="NZ_CBCSAM010000013.1"/>
</dbReference>
<sequence>MKKIIVPIIIVIFVLLYSSLFIVKEGNRAIVTRFGEILKSSNNSIADIIKPGLHFKLPLFDKVTMLSALVQTMDEKSDRFFTREKKDVIIDYYVKWKIQDFGKFFLATGGGNLVNANNLLQKRVVDLLRGEIGKQTISDIVSEKRDQTMQTVLKSVQKSGQSLGIDVIDARIKKINLPDEISESIYARMRAERNSIATQYRSEGKEQAERIKADANLTVAKILADANKKALIIKGKADASVAKMYVNAFKDYPDFYSFVRSLQAYQQSFDSKQDVMILNPNTDFFKFMKAPTKQ</sequence>
<organism evidence="9 10">
    <name type="scientific">Paraphotobacterium marinum</name>
    <dbReference type="NCBI Taxonomy" id="1755811"/>
    <lineage>
        <taxon>Bacteria</taxon>
        <taxon>Pseudomonadati</taxon>
        <taxon>Pseudomonadota</taxon>
        <taxon>Gammaproteobacteria</taxon>
        <taxon>Vibrionales</taxon>
        <taxon>Vibrionaceae</taxon>
        <taxon>Paraphotobacterium</taxon>
    </lineage>
</organism>
<dbReference type="OrthoDB" id="9812991at2"/>
<keyword evidence="4 7" id="KW-1133">Transmembrane helix</keyword>
<evidence type="ECO:0000256" key="7">
    <source>
        <dbReference type="SAM" id="Phobius"/>
    </source>
</evidence>
<dbReference type="GO" id="GO:0006508">
    <property type="term" value="P:proteolysis"/>
    <property type="evidence" value="ECO:0007669"/>
    <property type="project" value="UniProtKB-KW"/>
</dbReference>
<dbReference type="PANTHER" id="PTHR42911">
    <property type="entry name" value="MODULATOR OF FTSH PROTEASE HFLC"/>
    <property type="match status" value="1"/>
</dbReference>
<accession>A0A220VDL8</accession>
<keyword evidence="9" id="KW-0645">Protease</keyword>
<dbReference type="Pfam" id="PF01145">
    <property type="entry name" value="Band_7"/>
    <property type="match status" value="1"/>
</dbReference>
<dbReference type="Gene3D" id="3.30.479.30">
    <property type="entry name" value="Band 7 domain"/>
    <property type="match status" value="1"/>
</dbReference>
<evidence type="ECO:0000313" key="10">
    <source>
        <dbReference type="Proteomes" id="UP000242175"/>
    </source>
</evidence>
<keyword evidence="5 7" id="KW-0472">Membrane</keyword>
<dbReference type="EMBL" id="CP022355">
    <property type="protein sequence ID" value="ASK78262.1"/>
    <property type="molecule type" value="Genomic_DNA"/>
</dbReference>
<dbReference type="PIRSF" id="PIRSF005651">
    <property type="entry name" value="HflC"/>
    <property type="match status" value="1"/>
</dbReference>
<reference evidence="9 10" key="1">
    <citation type="journal article" date="2016" name="Int. J. Syst. Evol. Microbiol.">
        <title>Paraphotobacterium marinum gen. nov., sp. nov., a member of the family Vibrionaceae, isolated from surface seawater.</title>
        <authorList>
            <person name="Huang Z."/>
            <person name="Dong C."/>
            <person name="Shao Z."/>
        </authorList>
    </citation>
    <scope>NUCLEOTIDE SEQUENCE [LARGE SCALE GENOMIC DNA]</scope>
    <source>
        <strain evidence="9 10">NSCS20N07D</strain>
    </source>
</reference>
<evidence type="ECO:0000256" key="4">
    <source>
        <dbReference type="ARBA" id="ARBA00022989"/>
    </source>
</evidence>
<dbReference type="NCBIfam" id="TIGR01932">
    <property type="entry name" value="hflC"/>
    <property type="match status" value="2"/>
</dbReference>
<evidence type="ECO:0000313" key="9">
    <source>
        <dbReference type="EMBL" id="ASK78262.1"/>
    </source>
</evidence>
<keyword evidence="10" id="KW-1185">Reference proteome</keyword>
<dbReference type="PANTHER" id="PTHR42911:SF1">
    <property type="entry name" value="MODULATOR OF FTSH PROTEASE HFLC"/>
    <property type="match status" value="1"/>
</dbReference>
<dbReference type="GO" id="GO:0008233">
    <property type="term" value="F:peptidase activity"/>
    <property type="evidence" value="ECO:0007669"/>
    <property type="project" value="UniProtKB-KW"/>
</dbReference>